<comment type="caution">
    <text evidence="1">The sequence shown here is derived from an EMBL/GenBank/DDBJ whole genome shotgun (WGS) entry which is preliminary data.</text>
</comment>
<proteinExistence type="predicted"/>
<organism evidence="1 2">
    <name type="scientific">Georgfuchsia toluolica</name>
    <dbReference type="NCBI Taxonomy" id="424218"/>
    <lineage>
        <taxon>Bacteria</taxon>
        <taxon>Pseudomonadati</taxon>
        <taxon>Pseudomonadota</taxon>
        <taxon>Betaproteobacteria</taxon>
        <taxon>Nitrosomonadales</taxon>
        <taxon>Sterolibacteriaceae</taxon>
        <taxon>Georgfuchsia</taxon>
    </lineage>
</organism>
<accession>A0A916J5C3</accession>
<dbReference type="EMBL" id="CAJQUM010000001">
    <property type="protein sequence ID" value="CAG4883723.1"/>
    <property type="molecule type" value="Genomic_DNA"/>
</dbReference>
<name>A0A916J5C3_9PROT</name>
<keyword evidence="2" id="KW-1185">Reference proteome</keyword>
<dbReference type="RefSeq" id="WP_220635657.1">
    <property type="nucleotide sequence ID" value="NZ_CAJQUM010000001.1"/>
</dbReference>
<dbReference type="AlphaFoldDB" id="A0A916J5C3"/>
<evidence type="ECO:0000313" key="2">
    <source>
        <dbReference type="Proteomes" id="UP000742786"/>
    </source>
</evidence>
<sequence length="160" mass="18208">MEGVVISSVWRLLGWLPGFLLRRKFSTGWLREHTNIDVRARHDPITIYGGELPHIDICLTLTNNGHFEIELDRLMFELLYGAATPSFPYLQRLLLLPGETKEVYIRGTLTEAQVKHIAKQPKGNSYISFQVKAEFNCKIANFTVDTGQLTGINPRLVNII</sequence>
<dbReference type="Proteomes" id="UP000742786">
    <property type="component" value="Unassembled WGS sequence"/>
</dbReference>
<reference evidence="1" key="1">
    <citation type="submission" date="2021-04" db="EMBL/GenBank/DDBJ databases">
        <authorList>
            <person name="Hornung B."/>
        </authorList>
    </citation>
    <scope>NUCLEOTIDE SEQUENCE</scope>
    <source>
        <strain evidence="1">G5G6</strain>
    </source>
</reference>
<gene>
    <name evidence="1" type="ORF">GTOL_11606</name>
</gene>
<protein>
    <submittedName>
        <fullName evidence="1">Uncharacterized protein</fullName>
    </submittedName>
</protein>
<evidence type="ECO:0000313" key="1">
    <source>
        <dbReference type="EMBL" id="CAG4883723.1"/>
    </source>
</evidence>